<evidence type="ECO:0000259" key="8">
    <source>
        <dbReference type="PROSITE" id="PS51384"/>
    </source>
</evidence>
<dbReference type="SUPFAM" id="SSF63380">
    <property type="entry name" value="Riboflavin synthase domain-like"/>
    <property type="match status" value="1"/>
</dbReference>
<evidence type="ECO:0000256" key="6">
    <source>
        <dbReference type="ARBA" id="ARBA00022857"/>
    </source>
</evidence>
<dbReference type="OrthoDB" id="1856718at2759"/>
<dbReference type="Gene3D" id="3.40.50.360">
    <property type="match status" value="1"/>
</dbReference>
<comment type="cofactor">
    <cofactor evidence="2">
        <name>FAD</name>
        <dbReference type="ChEBI" id="CHEBI:57692"/>
    </cofactor>
</comment>
<dbReference type="Pfam" id="PF00667">
    <property type="entry name" value="FAD_binding_1"/>
    <property type="match status" value="1"/>
</dbReference>
<keyword evidence="3" id="KW-0285">Flavoprotein</keyword>
<dbReference type="EMBL" id="JABBWM010000005">
    <property type="protein sequence ID" value="KAG2117105.1"/>
    <property type="molecule type" value="Genomic_DNA"/>
</dbReference>
<dbReference type="InterPro" id="IPR008254">
    <property type="entry name" value="Flavodoxin/NO_synth"/>
</dbReference>
<evidence type="ECO:0000313" key="9">
    <source>
        <dbReference type="EMBL" id="KAG2117105.1"/>
    </source>
</evidence>
<dbReference type="PRINTS" id="PR00371">
    <property type="entry name" value="FPNCR"/>
</dbReference>
<protein>
    <submittedName>
        <fullName evidence="9">Riboflavin synthase domain-like protein</fullName>
    </submittedName>
</protein>
<dbReference type="InterPro" id="IPR017938">
    <property type="entry name" value="Riboflavin_synthase-like_b-brl"/>
</dbReference>
<comment type="cofactor">
    <cofactor evidence="1">
        <name>FMN</name>
        <dbReference type="ChEBI" id="CHEBI:58210"/>
    </cofactor>
</comment>
<dbReference type="InterPro" id="IPR029039">
    <property type="entry name" value="Flavoprotein-like_sf"/>
</dbReference>
<evidence type="ECO:0000256" key="3">
    <source>
        <dbReference type="ARBA" id="ARBA00022630"/>
    </source>
</evidence>
<dbReference type="InterPro" id="IPR017927">
    <property type="entry name" value="FAD-bd_FR_type"/>
</dbReference>
<keyword evidence="7" id="KW-0560">Oxidoreductase</keyword>
<name>A0A9P7FIB3_9AGAM</name>
<sequence>MSTHGDHRTGEEFICTADAADRIAREFRRVHFHCRVKSTDAKTLISERLVIFVVSTTGWGAEPRAMSWLLNMLLRSDLPNDLFEDTDFCVFGLGGTAYEKLCWPAKKPSRRMQSLGGHAICSRGEGDEQHCMGVDGALDPWIECLLEVPTQFYPLPHEQDNIPADPLDEDTKFHTASVKCNRRITAEDWFQDVRHFKFSFEDNIKYNPGDVAVIHPSAAPSEVGSFLVAMGWANDDFFSGTYNVRYDETEPSKPHLISYRSNVARPSTEIVSLRILFTRYLDFNAVPHHSFFQLLRYFATDELEREELDEFVSIEGADEMYDYCQRVKCTTWEVLSEFRSTRIPREYVFDLFPPLRPREFSIASSIELHPCEIHLCVAIVRYCTKLKIHRKGVCTRYPSGLKLGDTLRIGLRKGFISPPTDPNTPVVCVGPGAGIAPMRAVIEQRIHEGHNKERKLRYRVACSRDGPEGIKWTYMQDPMKEDAQYIWTMLGQQRGILIISGSSNKMPTAVERLGGRLNAEAVEYVAAMERDGRLIEECWEHSKSVSIKS</sequence>
<feature type="domain" description="FAD-binding FR-type" evidence="8">
    <location>
        <begin position="171"/>
        <end position="419"/>
    </location>
</feature>
<dbReference type="GO" id="GO:0016491">
    <property type="term" value="F:oxidoreductase activity"/>
    <property type="evidence" value="ECO:0007669"/>
    <property type="project" value="UniProtKB-KW"/>
</dbReference>
<dbReference type="AlphaFoldDB" id="A0A9P7FIB3"/>
<dbReference type="PANTHER" id="PTHR19384">
    <property type="entry name" value="NITRIC OXIDE SYNTHASE-RELATED"/>
    <property type="match status" value="1"/>
</dbReference>
<dbReference type="PROSITE" id="PS51384">
    <property type="entry name" value="FAD_FR"/>
    <property type="match status" value="1"/>
</dbReference>
<dbReference type="Proteomes" id="UP000823399">
    <property type="component" value="Unassembled WGS sequence"/>
</dbReference>
<dbReference type="Gene3D" id="1.20.990.10">
    <property type="entry name" value="NADPH-cytochrome p450 Reductase, Chain A, domain 3"/>
    <property type="match status" value="1"/>
</dbReference>
<dbReference type="InterPro" id="IPR001094">
    <property type="entry name" value="Flavdoxin-like"/>
</dbReference>
<dbReference type="Gene3D" id="3.40.50.80">
    <property type="entry name" value="Nucleotide-binding domain of ferredoxin-NADP reductase (FNR) module"/>
    <property type="match status" value="2"/>
</dbReference>
<comment type="caution">
    <text evidence="9">The sequence shown here is derived from an EMBL/GenBank/DDBJ whole genome shotgun (WGS) entry which is preliminary data.</text>
</comment>
<dbReference type="GO" id="GO:0050660">
    <property type="term" value="F:flavin adenine dinucleotide binding"/>
    <property type="evidence" value="ECO:0007669"/>
    <property type="project" value="TreeGrafter"/>
</dbReference>
<organism evidence="9 10">
    <name type="scientific">Suillus discolor</name>
    <dbReference type="NCBI Taxonomy" id="1912936"/>
    <lineage>
        <taxon>Eukaryota</taxon>
        <taxon>Fungi</taxon>
        <taxon>Dikarya</taxon>
        <taxon>Basidiomycota</taxon>
        <taxon>Agaricomycotina</taxon>
        <taxon>Agaricomycetes</taxon>
        <taxon>Agaricomycetidae</taxon>
        <taxon>Boletales</taxon>
        <taxon>Suillineae</taxon>
        <taxon>Suillaceae</taxon>
        <taxon>Suillus</taxon>
    </lineage>
</organism>
<keyword evidence="6" id="KW-0521">NADP</keyword>
<dbReference type="PRINTS" id="PR00369">
    <property type="entry name" value="FLAVODOXIN"/>
</dbReference>
<proteinExistence type="predicted"/>
<evidence type="ECO:0000256" key="5">
    <source>
        <dbReference type="ARBA" id="ARBA00022827"/>
    </source>
</evidence>
<keyword evidence="4" id="KW-0288">FMN</keyword>
<dbReference type="SUPFAM" id="SSF52343">
    <property type="entry name" value="Ferredoxin reductase-like, C-terminal NADP-linked domain"/>
    <property type="match status" value="1"/>
</dbReference>
<evidence type="ECO:0000256" key="7">
    <source>
        <dbReference type="ARBA" id="ARBA00023002"/>
    </source>
</evidence>
<dbReference type="GO" id="GO:0010181">
    <property type="term" value="F:FMN binding"/>
    <property type="evidence" value="ECO:0007669"/>
    <property type="project" value="InterPro"/>
</dbReference>
<keyword evidence="10" id="KW-1185">Reference proteome</keyword>
<gene>
    <name evidence="9" type="ORF">F5147DRAFT_742912</name>
</gene>
<dbReference type="RefSeq" id="XP_041297994.1">
    <property type="nucleotide sequence ID" value="XM_041439568.1"/>
</dbReference>
<evidence type="ECO:0000256" key="1">
    <source>
        <dbReference type="ARBA" id="ARBA00001917"/>
    </source>
</evidence>
<evidence type="ECO:0000256" key="4">
    <source>
        <dbReference type="ARBA" id="ARBA00022643"/>
    </source>
</evidence>
<accession>A0A9P7FIB3</accession>
<dbReference type="Pfam" id="PF00258">
    <property type="entry name" value="Flavodoxin_1"/>
    <property type="match status" value="1"/>
</dbReference>
<evidence type="ECO:0000256" key="2">
    <source>
        <dbReference type="ARBA" id="ARBA00001974"/>
    </source>
</evidence>
<keyword evidence="5" id="KW-0274">FAD</keyword>
<dbReference type="Gene3D" id="2.40.30.10">
    <property type="entry name" value="Translation factors"/>
    <property type="match status" value="1"/>
</dbReference>
<reference evidence="9" key="1">
    <citation type="journal article" date="2020" name="New Phytol.">
        <title>Comparative genomics reveals dynamic genome evolution in host specialist ectomycorrhizal fungi.</title>
        <authorList>
            <person name="Lofgren L.A."/>
            <person name="Nguyen N.H."/>
            <person name="Vilgalys R."/>
            <person name="Ruytinx J."/>
            <person name="Liao H.L."/>
            <person name="Branco S."/>
            <person name="Kuo A."/>
            <person name="LaButti K."/>
            <person name="Lipzen A."/>
            <person name="Andreopoulos W."/>
            <person name="Pangilinan J."/>
            <person name="Riley R."/>
            <person name="Hundley H."/>
            <person name="Na H."/>
            <person name="Barry K."/>
            <person name="Grigoriev I.V."/>
            <person name="Stajich J.E."/>
            <person name="Kennedy P.G."/>
        </authorList>
    </citation>
    <scope>NUCLEOTIDE SEQUENCE</scope>
    <source>
        <strain evidence="9">FC423</strain>
    </source>
</reference>
<dbReference type="InterPro" id="IPR023173">
    <property type="entry name" value="NADPH_Cyt_P450_Rdtase_alpha"/>
</dbReference>
<dbReference type="GO" id="GO:0005829">
    <property type="term" value="C:cytosol"/>
    <property type="evidence" value="ECO:0007669"/>
    <property type="project" value="TreeGrafter"/>
</dbReference>
<dbReference type="InterPro" id="IPR001709">
    <property type="entry name" value="Flavoprot_Pyr_Nucl_cyt_Rdtase"/>
</dbReference>
<dbReference type="InterPro" id="IPR039261">
    <property type="entry name" value="FNR_nucleotide-bd"/>
</dbReference>
<dbReference type="GeneID" id="64701827"/>
<evidence type="ECO:0000313" key="10">
    <source>
        <dbReference type="Proteomes" id="UP000823399"/>
    </source>
</evidence>
<dbReference type="SUPFAM" id="SSF52218">
    <property type="entry name" value="Flavoproteins"/>
    <property type="match status" value="1"/>
</dbReference>
<dbReference type="InterPro" id="IPR003097">
    <property type="entry name" value="CysJ-like_FAD-binding"/>
</dbReference>
<dbReference type="PANTHER" id="PTHR19384:SF10">
    <property type="entry name" value="NADPH-DEPENDENT DIFLAVIN OXIDOREDUCTASE 1"/>
    <property type="match status" value="1"/>
</dbReference>